<evidence type="ECO:0000313" key="3">
    <source>
        <dbReference type="Proteomes" id="UP000033624"/>
    </source>
</evidence>
<dbReference type="AlphaFoldDB" id="A0AAE2JTC2"/>
<keyword evidence="1" id="KW-0175">Coiled coil</keyword>
<gene>
    <name evidence="2" type="ORF">TS59_0702</name>
</gene>
<accession>A0AAE2JTC2</accession>
<sequence length="165" mass="19552">MRYKDQSINSTLKTLYSTAKNSEYEILHLFLLGFSFSNSKELLDFQNQLKFEQDHLKKLLSHNLDKQVYVQTLEIINNEINELKKKKETLNIDEDFQINLDAFNEIKHNISMLSNKIGLLETRKNGINDFINRMNSNRSSVDTKQLELIYNQTDLFQNYIRLLNN</sequence>
<organism evidence="2 3">
    <name type="scientific">Mycoplasma mycoides subsp. mycoides</name>
    <dbReference type="NCBI Taxonomy" id="2103"/>
    <lineage>
        <taxon>Bacteria</taxon>
        <taxon>Bacillati</taxon>
        <taxon>Mycoplasmatota</taxon>
        <taxon>Mollicutes</taxon>
        <taxon>Mycoplasmataceae</taxon>
        <taxon>Mycoplasma</taxon>
    </lineage>
</organism>
<proteinExistence type="predicted"/>
<feature type="coiled-coil region" evidence="1">
    <location>
        <begin position="66"/>
        <end position="93"/>
    </location>
</feature>
<dbReference type="Proteomes" id="UP000033624">
    <property type="component" value="Unassembled WGS sequence"/>
</dbReference>
<evidence type="ECO:0000256" key="1">
    <source>
        <dbReference type="SAM" id="Coils"/>
    </source>
</evidence>
<name>A0AAE2JTC2_MYCMY</name>
<evidence type="ECO:0000313" key="2">
    <source>
        <dbReference type="EMBL" id="KJQ46579.1"/>
    </source>
</evidence>
<reference evidence="2 3" key="1">
    <citation type="submission" date="2015-02" db="EMBL/GenBank/DDBJ databases">
        <title>Mycoplasma mycoides subsp. mycoides strain:B237 Genome sequencing.</title>
        <authorList>
            <person name="Fischer A."/>
            <person name="Santana-Cruz I."/>
            <person name="Schieck E."/>
            <person name="Gourle H."/>
            <person name="Lambert M."/>
            <person name="Nadendla S."/>
            <person name="Miller R.A."/>
            <person name="Weber J."/>
            <person name="Bongcam-Rudloff E."/>
            <person name="Vashee S."/>
            <person name="Frey J."/>
            <person name="Jores J."/>
        </authorList>
    </citation>
    <scope>NUCLEOTIDE SEQUENCE [LARGE SCALE GENOMIC DNA]</scope>
    <source>
        <strain evidence="2 3">B237</strain>
    </source>
</reference>
<protein>
    <submittedName>
        <fullName evidence="2">Uncharacterized protein</fullName>
    </submittedName>
</protein>
<dbReference type="RefSeq" id="WP_011166814.1">
    <property type="nucleotide sequence ID" value="NZ_CP014346.1"/>
</dbReference>
<dbReference type="EMBL" id="LAEW01000001">
    <property type="protein sequence ID" value="KJQ46579.1"/>
    <property type="molecule type" value="Genomic_DNA"/>
</dbReference>
<comment type="caution">
    <text evidence="2">The sequence shown here is derived from an EMBL/GenBank/DDBJ whole genome shotgun (WGS) entry which is preliminary data.</text>
</comment>